<dbReference type="EMBL" id="JACONZ010000001">
    <property type="protein sequence ID" value="MBC5580333.1"/>
    <property type="molecule type" value="Genomic_DNA"/>
</dbReference>
<evidence type="ECO:0000313" key="7">
    <source>
        <dbReference type="Proteomes" id="UP000659630"/>
    </source>
</evidence>
<comment type="cofactor">
    <cofactor evidence="1">
        <name>FAD</name>
        <dbReference type="ChEBI" id="CHEBI:57692"/>
    </cofactor>
</comment>
<evidence type="ECO:0000259" key="5">
    <source>
        <dbReference type="Pfam" id="PF22780"/>
    </source>
</evidence>
<dbReference type="NCBIfam" id="TIGR00275">
    <property type="entry name" value="aminoacetone oxidase family FAD-binding enzyme"/>
    <property type="match status" value="1"/>
</dbReference>
<organism evidence="6 7">
    <name type="scientific">Anaerofilum hominis</name>
    <dbReference type="NCBI Taxonomy" id="2763016"/>
    <lineage>
        <taxon>Bacteria</taxon>
        <taxon>Bacillati</taxon>
        <taxon>Bacillota</taxon>
        <taxon>Clostridia</taxon>
        <taxon>Eubacteriales</taxon>
        <taxon>Oscillospiraceae</taxon>
        <taxon>Anaerofilum</taxon>
    </lineage>
</organism>
<dbReference type="InterPro" id="IPR004792">
    <property type="entry name" value="BaiN-like"/>
</dbReference>
<dbReference type="InterPro" id="IPR057661">
    <property type="entry name" value="RsdA/BaiN/AoA(So)_Rossmann"/>
</dbReference>
<proteinExistence type="predicted"/>
<evidence type="ECO:0000259" key="4">
    <source>
        <dbReference type="Pfam" id="PF03486"/>
    </source>
</evidence>
<reference evidence="6" key="1">
    <citation type="submission" date="2020-08" db="EMBL/GenBank/DDBJ databases">
        <title>Genome public.</title>
        <authorList>
            <person name="Liu C."/>
            <person name="Sun Q."/>
        </authorList>
    </citation>
    <scope>NUCLEOTIDE SEQUENCE</scope>
    <source>
        <strain evidence="6">BX8</strain>
    </source>
</reference>
<name>A0A923I8R1_9FIRM</name>
<dbReference type="InterPro" id="IPR036188">
    <property type="entry name" value="FAD/NAD-bd_sf"/>
</dbReference>
<feature type="domain" description="RsdA/BaiN/AoA(So)-like Rossmann fold-like" evidence="4">
    <location>
        <begin position="3"/>
        <end position="405"/>
    </location>
</feature>
<dbReference type="InterPro" id="IPR055178">
    <property type="entry name" value="RsdA/BaiN/AoA(So)-like_dom"/>
</dbReference>
<dbReference type="SUPFAM" id="SSF51905">
    <property type="entry name" value="FAD/NAD(P)-binding domain"/>
    <property type="match status" value="1"/>
</dbReference>
<dbReference type="Pfam" id="PF03486">
    <property type="entry name" value="HI0933_like"/>
    <property type="match status" value="1"/>
</dbReference>
<comment type="caution">
    <text evidence="6">The sequence shown here is derived from an EMBL/GenBank/DDBJ whole genome shotgun (WGS) entry which is preliminary data.</text>
</comment>
<evidence type="ECO:0000256" key="3">
    <source>
        <dbReference type="ARBA" id="ARBA00022827"/>
    </source>
</evidence>
<keyword evidence="3" id="KW-0274">FAD</keyword>
<feature type="domain" description="RsdA/BaiN/AoA(So)-like insert" evidence="5">
    <location>
        <begin position="189"/>
        <end position="352"/>
    </location>
</feature>
<dbReference type="Proteomes" id="UP000659630">
    <property type="component" value="Unassembled WGS sequence"/>
</dbReference>
<gene>
    <name evidence="6" type="ORF">H8S23_02325</name>
</gene>
<evidence type="ECO:0000313" key="6">
    <source>
        <dbReference type="EMBL" id="MBC5580333.1"/>
    </source>
</evidence>
<accession>A0A923I8R1</accession>
<protein>
    <submittedName>
        <fullName evidence="6">NAD(P)/FAD-dependent oxidoreductase</fullName>
    </submittedName>
</protein>
<dbReference type="Gene3D" id="3.50.50.60">
    <property type="entry name" value="FAD/NAD(P)-binding domain"/>
    <property type="match status" value="1"/>
</dbReference>
<dbReference type="PRINTS" id="PR00411">
    <property type="entry name" value="PNDRDTASEI"/>
</dbReference>
<sequence length="411" mass="43445">MKKIIVVGGGAAGMLAAGTAARRGLQVTVVEHMERTCKKILVTGKGRCNVTNDCDPATVLKNVRGNPKFLYSALNAFTPADTMALMESLGVPLKTERGRRVFPVSDRAADIADALARYAGGCKVVFGEARAVTVTDGAAAGVLLADGRLLAADGVLLATGGLSYPGTGSTGGGYRMARELGHSVVPTTASLVALTAAGPARAECRAMMGLSLRNMRLTLLEGDKPLYAEQGEMLFTHFGISGPLVLSASAYLRTETAKETRAVIDLKPALDEPTLYARVNRDFEKFANRDAANSLSGLLPAGMVPVILARWGVPPDKKVNQITREERRRLTGLLKGFEVPISGKDAIERAVVTAGGVSVREVSPRTMESKLVKNLHFAGELLDVDAYTGGYNLQIAFSTGYAAGTHILEEK</sequence>
<dbReference type="Gene3D" id="2.40.30.10">
    <property type="entry name" value="Translation factors"/>
    <property type="match status" value="1"/>
</dbReference>
<evidence type="ECO:0000256" key="1">
    <source>
        <dbReference type="ARBA" id="ARBA00001974"/>
    </source>
</evidence>
<evidence type="ECO:0000256" key="2">
    <source>
        <dbReference type="ARBA" id="ARBA00022630"/>
    </source>
</evidence>
<dbReference type="PANTHER" id="PTHR42887">
    <property type="entry name" value="OS12G0638800 PROTEIN"/>
    <property type="match status" value="1"/>
</dbReference>
<dbReference type="AlphaFoldDB" id="A0A923I8R1"/>
<dbReference type="PANTHER" id="PTHR42887:SF2">
    <property type="entry name" value="OS12G0638800 PROTEIN"/>
    <property type="match status" value="1"/>
</dbReference>
<dbReference type="Pfam" id="PF22780">
    <property type="entry name" value="HI0933_like_1st"/>
    <property type="match status" value="1"/>
</dbReference>
<dbReference type="SUPFAM" id="SSF160996">
    <property type="entry name" value="HI0933 insert domain-like"/>
    <property type="match status" value="1"/>
</dbReference>
<keyword evidence="7" id="KW-1185">Reference proteome</keyword>
<dbReference type="Gene3D" id="1.10.8.260">
    <property type="entry name" value="HI0933 insert domain-like"/>
    <property type="match status" value="1"/>
</dbReference>
<keyword evidence="2" id="KW-0285">Flavoprotein</keyword>
<dbReference type="InterPro" id="IPR023166">
    <property type="entry name" value="BaiN-like_dom_sf"/>
</dbReference>